<evidence type="ECO:0000313" key="2">
    <source>
        <dbReference type="Proteomes" id="UP001150603"/>
    </source>
</evidence>
<feature type="non-terminal residue" evidence="1">
    <location>
        <position position="137"/>
    </location>
</feature>
<accession>A0ACC1IZN3</accession>
<organism evidence="1 2">
    <name type="scientific">Linderina macrospora</name>
    <dbReference type="NCBI Taxonomy" id="4868"/>
    <lineage>
        <taxon>Eukaryota</taxon>
        <taxon>Fungi</taxon>
        <taxon>Fungi incertae sedis</taxon>
        <taxon>Zoopagomycota</taxon>
        <taxon>Kickxellomycotina</taxon>
        <taxon>Kickxellomycetes</taxon>
        <taxon>Kickxellales</taxon>
        <taxon>Kickxellaceae</taxon>
        <taxon>Linderina</taxon>
    </lineage>
</organism>
<keyword evidence="2" id="KW-1185">Reference proteome</keyword>
<protein>
    <submittedName>
        <fullName evidence="1">Uncharacterized protein</fullName>
    </submittedName>
</protein>
<dbReference type="EMBL" id="JANBPW010005728">
    <property type="protein sequence ID" value="KAJ1932017.1"/>
    <property type="molecule type" value="Genomic_DNA"/>
</dbReference>
<name>A0ACC1IZN3_9FUNG</name>
<gene>
    <name evidence="1" type="ORF">FBU59_006514</name>
</gene>
<reference evidence="1" key="1">
    <citation type="submission" date="2022-07" db="EMBL/GenBank/DDBJ databases">
        <title>Phylogenomic reconstructions and comparative analyses of Kickxellomycotina fungi.</title>
        <authorList>
            <person name="Reynolds N.K."/>
            <person name="Stajich J.E."/>
            <person name="Barry K."/>
            <person name="Grigoriev I.V."/>
            <person name="Crous P."/>
            <person name="Smith M.E."/>
        </authorList>
    </citation>
    <scope>NUCLEOTIDE SEQUENCE</scope>
    <source>
        <strain evidence="1">NRRL 5244</strain>
    </source>
</reference>
<sequence length="137" mass="15383">MLSSRHHAVLKEIDTARCVGRWSALGELATRYAKHAESGQVFSLLVTSEALLEEKLQSVKWSARKHWKGDGEMTANGRILIAYPMNIASSTLLADIESDLQNAGKRKMTSEEGYQYKVVLAKVYFYAAQFAKCREIL</sequence>
<dbReference type="Proteomes" id="UP001150603">
    <property type="component" value="Unassembled WGS sequence"/>
</dbReference>
<comment type="caution">
    <text evidence="1">The sequence shown here is derived from an EMBL/GenBank/DDBJ whole genome shotgun (WGS) entry which is preliminary data.</text>
</comment>
<proteinExistence type="predicted"/>
<evidence type="ECO:0000313" key="1">
    <source>
        <dbReference type="EMBL" id="KAJ1932017.1"/>
    </source>
</evidence>